<reference evidence="1" key="1">
    <citation type="submission" date="2023-03" db="EMBL/GenBank/DDBJ databases">
        <title>Chromosome-level genomes of two armyworms, Mythimna separata and Mythimna loreyi, provide insights into the biosynthesis and reception of sex pheromones.</title>
        <authorList>
            <person name="Zhao H."/>
        </authorList>
    </citation>
    <scope>NUCLEOTIDE SEQUENCE</scope>
    <source>
        <strain evidence="1">BeijingLab</strain>
    </source>
</reference>
<evidence type="ECO:0000313" key="2">
    <source>
        <dbReference type="Proteomes" id="UP001231649"/>
    </source>
</evidence>
<evidence type="ECO:0000313" key="1">
    <source>
        <dbReference type="EMBL" id="KAJ8719275.1"/>
    </source>
</evidence>
<dbReference type="EMBL" id="CM056779">
    <property type="protein sequence ID" value="KAJ8719275.1"/>
    <property type="molecule type" value="Genomic_DNA"/>
</dbReference>
<proteinExistence type="predicted"/>
<keyword evidence="2" id="KW-1185">Reference proteome</keyword>
<dbReference type="Proteomes" id="UP001231649">
    <property type="component" value="Chromosome 3"/>
</dbReference>
<name>A0ACC2QLE7_9NEOP</name>
<gene>
    <name evidence="1" type="ORF">PYW08_011450</name>
</gene>
<protein>
    <submittedName>
        <fullName evidence="1">Uncharacterized protein</fullName>
    </submittedName>
</protein>
<comment type="caution">
    <text evidence="1">The sequence shown here is derived from an EMBL/GenBank/DDBJ whole genome shotgun (WGS) entry which is preliminary data.</text>
</comment>
<accession>A0ACC2QLE7</accession>
<sequence>MADNTIASSCYQTPLLNNDVQSLLNISSDMYDDSIKEDLQSRAEKRGREDSTEDEEGWTEVKGSKKKVCHGSNQFLKEDKFEVYASSKEPLPKQFAMARILKENNITQIRLIKYLSPFKMRIEFDCESAAQYLLTR</sequence>
<organism evidence="1 2">
    <name type="scientific">Mythimna loreyi</name>
    <dbReference type="NCBI Taxonomy" id="667449"/>
    <lineage>
        <taxon>Eukaryota</taxon>
        <taxon>Metazoa</taxon>
        <taxon>Ecdysozoa</taxon>
        <taxon>Arthropoda</taxon>
        <taxon>Hexapoda</taxon>
        <taxon>Insecta</taxon>
        <taxon>Pterygota</taxon>
        <taxon>Neoptera</taxon>
        <taxon>Endopterygota</taxon>
        <taxon>Lepidoptera</taxon>
        <taxon>Glossata</taxon>
        <taxon>Ditrysia</taxon>
        <taxon>Noctuoidea</taxon>
        <taxon>Noctuidae</taxon>
        <taxon>Noctuinae</taxon>
        <taxon>Hadenini</taxon>
        <taxon>Mythimna</taxon>
    </lineage>
</organism>